<evidence type="ECO:0000256" key="8">
    <source>
        <dbReference type="ARBA" id="ARBA00022490"/>
    </source>
</evidence>
<dbReference type="GO" id="GO:0006559">
    <property type="term" value="P:L-phenylalanine catabolic process"/>
    <property type="evidence" value="ECO:0007669"/>
    <property type="project" value="UniProtKB-KW"/>
</dbReference>
<evidence type="ECO:0000256" key="21">
    <source>
        <dbReference type="PIRNR" id="PIRNR009283"/>
    </source>
</evidence>
<dbReference type="InterPro" id="IPR004360">
    <property type="entry name" value="Glyas_Fos-R_dOase_dom"/>
</dbReference>
<keyword evidence="11" id="KW-0256">Endoplasmic reticulum</keyword>
<dbReference type="PANTHER" id="PTHR11959:SF1">
    <property type="entry name" value="4-HYDROXYPHENYLPYRUVATE DIOXYGENASE"/>
    <property type="match status" value="1"/>
</dbReference>
<sequence>MAKAFDRVWHDGLVLKLIESPLPRRMVAVLRAFLTERTFFVATGEAASRPRPITAGIVFVFQAQYEPVESKLVNEVAYHGDFVKDVAFEVENLDYIVEYARKQGAVVVRDLWEESDDHGVVRMAKLKTYGDNTHTLIDRSKYKGPFLPGYQMLNNDPIQQFLPKIGINFIDHIVGNQPDNERVSSIMVRTVFWSVEDKLISTEYSALRSIAMANWEETVKMPINEPAVGKKKSQIQEYVEYHGGAGVQHIALNTEDIITAIENLRARGVEFLSIPSVYYKIIRESLKSSKVKVAESIDALERLNILIDYDDDGYLLQIFTKNTQDRPTLFLEVIQRRNHKGFGAGNFKTLFDSIEIEQDKRGNL</sequence>
<evidence type="ECO:0000256" key="6">
    <source>
        <dbReference type="ARBA" id="ARBA00011738"/>
    </source>
</evidence>
<keyword evidence="17" id="KW-0472">Membrane</keyword>
<dbReference type="GO" id="GO:0046872">
    <property type="term" value="F:metal ion binding"/>
    <property type="evidence" value="ECO:0007669"/>
    <property type="project" value="UniProtKB-KW"/>
</dbReference>
<evidence type="ECO:0000256" key="11">
    <source>
        <dbReference type="ARBA" id="ARBA00022824"/>
    </source>
</evidence>
<dbReference type="PANTHER" id="PTHR11959">
    <property type="entry name" value="4-HYDROXYPHENYLPYRUVATE DIOXYGENASE"/>
    <property type="match status" value="1"/>
</dbReference>
<proteinExistence type="inferred from homology"/>
<evidence type="ECO:0000256" key="12">
    <source>
        <dbReference type="ARBA" id="ARBA00022878"/>
    </source>
</evidence>
<feature type="binding site" evidence="22">
    <location>
        <position position="172"/>
    </location>
    <ligand>
        <name>Fe cation</name>
        <dbReference type="ChEBI" id="CHEBI:24875"/>
    </ligand>
</feature>
<keyword evidence="12" id="KW-0828">Tyrosine catabolism</keyword>
<evidence type="ECO:0000256" key="17">
    <source>
        <dbReference type="ARBA" id="ARBA00023136"/>
    </source>
</evidence>
<comment type="similarity">
    <text evidence="5 21">Belongs to the 4HPPD family.</text>
</comment>
<comment type="function">
    <text evidence="19">Catalyzes the conversion of 4-hydroxyphenylpyruvic acid to homogentisic acid, one of the steps in tyrosine catabolism.</text>
</comment>
<comment type="subunit">
    <text evidence="6">Homodimer.</text>
</comment>
<keyword evidence="9 22" id="KW-0479">Metal-binding</keyword>
<feature type="binding site" evidence="22">
    <location>
        <position position="249"/>
    </location>
    <ligand>
        <name>Fe cation</name>
        <dbReference type="ChEBI" id="CHEBI:24875"/>
    </ligand>
</feature>
<comment type="catalytic activity">
    <reaction evidence="20">
        <text>3-(4-hydroxyphenyl)pyruvate + O2 = homogentisate + CO2</text>
        <dbReference type="Rhea" id="RHEA:16189"/>
        <dbReference type="ChEBI" id="CHEBI:15379"/>
        <dbReference type="ChEBI" id="CHEBI:16169"/>
        <dbReference type="ChEBI" id="CHEBI:16526"/>
        <dbReference type="ChEBI" id="CHEBI:36242"/>
        <dbReference type="EC" id="1.13.11.27"/>
    </reaction>
    <physiologicalReaction direction="left-to-right" evidence="20">
        <dbReference type="Rhea" id="RHEA:16190"/>
    </physiologicalReaction>
</comment>
<gene>
    <name evidence="24" type="ORF">PIBRA_LOCUS4490</name>
</gene>
<dbReference type="InterPro" id="IPR037523">
    <property type="entry name" value="VOC_core"/>
</dbReference>
<evidence type="ECO:0000256" key="19">
    <source>
        <dbReference type="ARBA" id="ARBA00033727"/>
    </source>
</evidence>
<evidence type="ECO:0000256" key="5">
    <source>
        <dbReference type="ARBA" id="ARBA00005877"/>
    </source>
</evidence>
<evidence type="ECO:0000256" key="13">
    <source>
        <dbReference type="ARBA" id="ARBA00022964"/>
    </source>
</evidence>
<dbReference type="InterPro" id="IPR041735">
    <property type="entry name" value="4OHPhenylPyrv_dOase_C"/>
</dbReference>
<evidence type="ECO:0000256" key="4">
    <source>
        <dbReference type="ARBA" id="ARBA00005162"/>
    </source>
</evidence>
<evidence type="ECO:0000256" key="22">
    <source>
        <dbReference type="PIRSR" id="PIRSR009283-1"/>
    </source>
</evidence>
<keyword evidence="8" id="KW-0963">Cytoplasm</keyword>
<dbReference type="AlphaFoldDB" id="A0A9P0T9R6"/>
<evidence type="ECO:0000313" key="25">
    <source>
        <dbReference type="Proteomes" id="UP001152562"/>
    </source>
</evidence>
<evidence type="ECO:0000256" key="18">
    <source>
        <dbReference type="ARBA" id="ARBA00023232"/>
    </source>
</evidence>
<evidence type="ECO:0000256" key="2">
    <source>
        <dbReference type="ARBA" id="ARBA00004406"/>
    </source>
</evidence>
<dbReference type="EMBL" id="CALOZG010000005">
    <property type="protein sequence ID" value="CAH4027034.1"/>
    <property type="molecule type" value="Genomic_DNA"/>
</dbReference>
<dbReference type="CDD" id="cd07250">
    <property type="entry name" value="HPPD_C_like"/>
    <property type="match status" value="1"/>
</dbReference>
<keyword evidence="16" id="KW-0333">Golgi apparatus</keyword>
<keyword evidence="14" id="KW-0560">Oxidoreductase</keyword>
<organism evidence="24 25">
    <name type="scientific">Pieris brassicae</name>
    <name type="common">White butterfly</name>
    <name type="synonym">Large white butterfly</name>
    <dbReference type="NCBI Taxonomy" id="7116"/>
    <lineage>
        <taxon>Eukaryota</taxon>
        <taxon>Metazoa</taxon>
        <taxon>Ecdysozoa</taxon>
        <taxon>Arthropoda</taxon>
        <taxon>Hexapoda</taxon>
        <taxon>Insecta</taxon>
        <taxon>Pterygota</taxon>
        <taxon>Neoptera</taxon>
        <taxon>Endopterygota</taxon>
        <taxon>Lepidoptera</taxon>
        <taxon>Glossata</taxon>
        <taxon>Ditrysia</taxon>
        <taxon>Papilionoidea</taxon>
        <taxon>Pieridae</taxon>
        <taxon>Pierinae</taxon>
        <taxon>Pieris</taxon>
    </lineage>
</organism>
<evidence type="ECO:0000256" key="15">
    <source>
        <dbReference type="ARBA" id="ARBA00023004"/>
    </source>
</evidence>
<dbReference type="InterPro" id="IPR041736">
    <property type="entry name" value="4OHPhenylPyrv_dOase_N"/>
</dbReference>
<dbReference type="InterPro" id="IPR005956">
    <property type="entry name" value="4OHPhenylPyrv_dOase"/>
</dbReference>
<dbReference type="Proteomes" id="UP001152562">
    <property type="component" value="Unassembled WGS sequence"/>
</dbReference>
<evidence type="ECO:0000256" key="3">
    <source>
        <dbReference type="ARBA" id="ARBA00004496"/>
    </source>
</evidence>
<reference evidence="24" key="1">
    <citation type="submission" date="2022-05" db="EMBL/GenBank/DDBJ databases">
        <authorList>
            <person name="Okamura Y."/>
        </authorList>
    </citation>
    <scope>NUCLEOTIDE SEQUENCE</scope>
</reference>
<dbReference type="GO" id="GO:0006572">
    <property type="term" value="P:L-tyrosine catabolic process"/>
    <property type="evidence" value="ECO:0007669"/>
    <property type="project" value="UniProtKB-KW"/>
</dbReference>
<accession>A0A9P0T9R6</accession>
<evidence type="ECO:0000256" key="20">
    <source>
        <dbReference type="ARBA" id="ARBA00048047"/>
    </source>
</evidence>
<dbReference type="PROSITE" id="PS51819">
    <property type="entry name" value="VOC"/>
    <property type="match status" value="2"/>
</dbReference>
<evidence type="ECO:0000313" key="24">
    <source>
        <dbReference type="EMBL" id="CAH4027034.1"/>
    </source>
</evidence>
<dbReference type="GO" id="GO:0003868">
    <property type="term" value="F:4-hydroxyphenylpyruvate dioxygenase activity"/>
    <property type="evidence" value="ECO:0007669"/>
    <property type="project" value="UniProtKB-EC"/>
</dbReference>
<keyword evidence="25" id="KW-1185">Reference proteome</keyword>
<keyword evidence="18" id="KW-0585">Phenylalanine catabolism</keyword>
<dbReference type="CDD" id="cd08342">
    <property type="entry name" value="HPPD_N_like"/>
    <property type="match status" value="1"/>
</dbReference>
<dbReference type="SUPFAM" id="SSF54593">
    <property type="entry name" value="Glyoxalase/Bleomycin resistance protein/Dihydroxybiphenyl dioxygenase"/>
    <property type="match status" value="1"/>
</dbReference>
<keyword evidence="13" id="KW-0223">Dioxygenase</keyword>
<dbReference type="PIRSF" id="PIRSF009283">
    <property type="entry name" value="HPP_dOase"/>
    <property type="match status" value="1"/>
</dbReference>
<evidence type="ECO:0000256" key="14">
    <source>
        <dbReference type="ARBA" id="ARBA00023002"/>
    </source>
</evidence>
<keyword evidence="15 22" id="KW-0408">Iron</keyword>
<dbReference type="GO" id="GO:0000139">
    <property type="term" value="C:Golgi membrane"/>
    <property type="evidence" value="ECO:0007669"/>
    <property type="project" value="UniProtKB-SubCell"/>
</dbReference>
<feature type="domain" description="VOC" evidence="23">
    <location>
        <begin position="169"/>
        <end position="321"/>
    </location>
</feature>
<name>A0A9P0T9R6_PIEBR</name>
<evidence type="ECO:0000256" key="9">
    <source>
        <dbReference type="ARBA" id="ARBA00022723"/>
    </source>
</evidence>
<evidence type="ECO:0000256" key="16">
    <source>
        <dbReference type="ARBA" id="ARBA00023034"/>
    </source>
</evidence>
<dbReference type="GO" id="GO:0042803">
    <property type="term" value="F:protein homodimerization activity"/>
    <property type="evidence" value="ECO:0007669"/>
    <property type="project" value="UniProtKB-ARBA"/>
</dbReference>
<protein>
    <recommendedName>
        <fullName evidence="7 21">4-hydroxyphenylpyruvate dioxygenase</fullName>
    </recommendedName>
</protein>
<evidence type="ECO:0000256" key="1">
    <source>
        <dbReference type="ARBA" id="ARBA00004395"/>
    </source>
</evidence>
<keyword evidence="10" id="KW-0677">Repeat</keyword>
<evidence type="ECO:0000256" key="10">
    <source>
        <dbReference type="ARBA" id="ARBA00022737"/>
    </source>
</evidence>
<dbReference type="InterPro" id="IPR029068">
    <property type="entry name" value="Glyas_Bleomycin-R_OHBP_Dase"/>
</dbReference>
<comment type="pathway">
    <text evidence="4">Amino-acid degradation; L-phenylalanine degradation; acetoacetate and fumarate from L-phenylalanine: step 3/6.</text>
</comment>
<feature type="domain" description="VOC" evidence="23">
    <location>
        <begin position="14"/>
        <end position="139"/>
    </location>
</feature>
<evidence type="ECO:0000256" key="7">
    <source>
        <dbReference type="ARBA" id="ARBA00018452"/>
    </source>
</evidence>
<comment type="caution">
    <text evidence="24">The sequence shown here is derived from an EMBL/GenBank/DDBJ whole genome shotgun (WGS) entry which is preliminary data.</text>
</comment>
<dbReference type="GO" id="GO:0005789">
    <property type="term" value="C:endoplasmic reticulum membrane"/>
    <property type="evidence" value="ECO:0007669"/>
    <property type="project" value="UniProtKB-SubCell"/>
</dbReference>
<evidence type="ECO:0000259" key="23">
    <source>
        <dbReference type="PROSITE" id="PS51819"/>
    </source>
</evidence>
<dbReference type="FunFam" id="3.10.180.10:FF:000022">
    <property type="entry name" value="4-hydroxyphenylpyruvate dioxygenase"/>
    <property type="match status" value="1"/>
</dbReference>
<dbReference type="Gene3D" id="3.10.180.10">
    <property type="entry name" value="2,3-Dihydroxybiphenyl 1,2-Dioxygenase, domain 1"/>
    <property type="match status" value="2"/>
</dbReference>
<dbReference type="NCBIfam" id="TIGR01263">
    <property type="entry name" value="4HPPD"/>
    <property type="match status" value="1"/>
</dbReference>
<comment type="subcellular location">
    <subcellularLocation>
        <location evidence="3">Cytoplasm</location>
    </subcellularLocation>
    <subcellularLocation>
        <location evidence="2">Endoplasmic reticulum membrane</location>
        <topology evidence="2">Peripheral membrane protein</topology>
    </subcellularLocation>
    <subcellularLocation>
        <location evidence="1">Golgi apparatus membrane</location>
        <topology evidence="1">Peripheral membrane protein</topology>
    </subcellularLocation>
</comment>
<feature type="binding site" evidence="22">
    <location>
        <position position="332"/>
    </location>
    <ligand>
        <name>Fe cation</name>
        <dbReference type="ChEBI" id="CHEBI:24875"/>
    </ligand>
</feature>
<dbReference type="Pfam" id="PF00903">
    <property type="entry name" value="Glyoxalase"/>
    <property type="match status" value="1"/>
</dbReference>
<comment type="cofactor">
    <cofactor evidence="22">
        <name>Fe cation</name>
        <dbReference type="ChEBI" id="CHEBI:24875"/>
    </cofactor>
    <text evidence="22">Binds 1 Fe cation per subunit.</text>
</comment>